<name>A0A9W8MP74_9AGAR</name>
<feature type="non-terminal residue" evidence="2">
    <location>
        <position position="1"/>
    </location>
</feature>
<comment type="caution">
    <text evidence="2">The sequence shown here is derived from an EMBL/GenBank/DDBJ whole genome shotgun (WGS) entry which is preliminary data.</text>
</comment>
<dbReference type="OrthoDB" id="2881727at2759"/>
<feature type="compositionally biased region" description="Acidic residues" evidence="1">
    <location>
        <begin position="38"/>
        <end position="65"/>
    </location>
</feature>
<feature type="region of interest" description="Disordered" evidence="1">
    <location>
        <begin position="37"/>
        <end position="78"/>
    </location>
</feature>
<evidence type="ECO:0000313" key="2">
    <source>
        <dbReference type="EMBL" id="KAJ2936113.1"/>
    </source>
</evidence>
<dbReference type="PANTHER" id="PTHR31912">
    <property type="entry name" value="IP13529P"/>
    <property type="match status" value="1"/>
</dbReference>
<protein>
    <submittedName>
        <fullName evidence="2">Uncharacterized protein</fullName>
    </submittedName>
</protein>
<dbReference type="EMBL" id="JANBPK010000171">
    <property type="protein sequence ID" value="KAJ2936113.1"/>
    <property type="molecule type" value="Genomic_DNA"/>
</dbReference>
<dbReference type="Proteomes" id="UP001140091">
    <property type="component" value="Unassembled WGS sequence"/>
</dbReference>
<proteinExistence type="predicted"/>
<gene>
    <name evidence="2" type="ORF">H1R20_g977</name>
</gene>
<keyword evidence="3" id="KW-1185">Reference proteome</keyword>
<dbReference type="PANTHER" id="PTHR31912:SF34">
    <property type="entry name" value="NOTOCHORD-RELATED PROTEIN"/>
    <property type="match status" value="1"/>
</dbReference>
<evidence type="ECO:0000313" key="3">
    <source>
        <dbReference type="Proteomes" id="UP001140091"/>
    </source>
</evidence>
<accession>A0A9W8MP74</accession>
<feature type="region of interest" description="Disordered" evidence="1">
    <location>
        <begin position="1"/>
        <end position="24"/>
    </location>
</feature>
<organism evidence="2 3">
    <name type="scientific">Candolleomyces eurysporus</name>
    <dbReference type="NCBI Taxonomy" id="2828524"/>
    <lineage>
        <taxon>Eukaryota</taxon>
        <taxon>Fungi</taxon>
        <taxon>Dikarya</taxon>
        <taxon>Basidiomycota</taxon>
        <taxon>Agaricomycotina</taxon>
        <taxon>Agaricomycetes</taxon>
        <taxon>Agaricomycetidae</taxon>
        <taxon>Agaricales</taxon>
        <taxon>Agaricineae</taxon>
        <taxon>Psathyrellaceae</taxon>
        <taxon>Candolleomyces</taxon>
    </lineage>
</organism>
<evidence type="ECO:0000256" key="1">
    <source>
        <dbReference type="SAM" id="MobiDB-lite"/>
    </source>
</evidence>
<dbReference type="AlphaFoldDB" id="A0A9W8MP74"/>
<reference evidence="2" key="1">
    <citation type="submission" date="2022-06" db="EMBL/GenBank/DDBJ databases">
        <title>Genome Sequence of Candolleomyces eurysporus.</title>
        <authorList>
            <person name="Buettner E."/>
        </authorList>
    </citation>
    <scope>NUCLEOTIDE SEQUENCE</scope>
    <source>
        <strain evidence="2">VTCC 930004</strain>
    </source>
</reference>
<sequence>MSWNLDEDFVMAPTMEEQEAEEARDLARKWMDCLALSDSDDSSTGEAPDSDSESQDGGSEDESDGETSNPEHFDPALNCNQTPRQRLNDLLGCNPDWFPWPDRLTCTLDILAHLPRSVFSRKQMDLFLWLLKVNRVAHCPSTRSTNHFFDAIQRLRGIESILYNGALGHRYFVNSLAQILAQEMSNPLVRPKLHFLPEDSGPRLSEARQASHWLHDLPPELTTPCVRIGSQEFFSFEPALLTGDRFVVPVRWFMADGRVHAQCWDLELVETFDGQLWRAVTAPVRVARDDEFLKPYPDLKRDMVEHPELFGSLPVLDIKAAYNPADHVGTQTKIKNARTRTGIKDTFQLHFLKEIFKSYKNCKTNATKTAALKAKLSSLPQDPALMMNPIWRVKGLDAHSDTPVEILHVVLLGFVKYFWRDAIKNQLKDKEPKKELLATRLSCLDYSGSLVGRDFRAIAQVAPFVLKDLPEIEDVDLYMVRTSKFSRLSMLTRFRPT</sequence>